<evidence type="ECO:0000313" key="15">
    <source>
        <dbReference type="Proteomes" id="UP001172681"/>
    </source>
</evidence>
<dbReference type="Gene3D" id="3.30.200.20">
    <property type="entry name" value="Phosphorylase Kinase, domain 1"/>
    <property type="match status" value="1"/>
</dbReference>
<evidence type="ECO:0000259" key="13">
    <source>
        <dbReference type="PROSITE" id="PS50011"/>
    </source>
</evidence>
<organism evidence="14 15">
    <name type="scientific">Knufia peltigerae</name>
    <dbReference type="NCBI Taxonomy" id="1002370"/>
    <lineage>
        <taxon>Eukaryota</taxon>
        <taxon>Fungi</taxon>
        <taxon>Dikarya</taxon>
        <taxon>Ascomycota</taxon>
        <taxon>Pezizomycotina</taxon>
        <taxon>Eurotiomycetes</taxon>
        <taxon>Chaetothyriomycetidae</taxon>
        <taxon>Chaetothyriales</taxon>
        <taxon>Trichomeriaceae</taxon>
        <taxon>Knufia</taxon>
    </lineage>
</organism>
<dbReference type="EC" id="2.7.11.1" evidence="2"/>
<evidence type="ECO:0000256" key="12">
    <source>
        <dbReference type="SAM" id="MobiDB-lite"/>
    </source>
</evidence>
<dbReference type="SMART" id="SM00220">
    <property type="entry name" value="S_TKc"/>
    <property type="match status" value="1"/>
</dbReference>
<evidence type="ECO:0000256" key="1">
    <source>
        <dbReference type="ARBA" id="ARBA00010886"/>
    </source>
</evidence>
<name>A0AA38YG46_9EURO</name>
<feature type="region of interest" description="Disordered" evidence="12">
    <location>
        <begin position="60"/>
        <end position="85"/>
    </location>
</feature>
<keyword evidence="6" id="KW-0418">Kinase</keyword>
<comment type="catalytic activity">
    <reaction evidence="8">
        <text>L-threonyl-[protein] + ATP = O-phospho-L-threonyl-[protein] + ADP + H(+)</text>
        <dbReference type="Rhea" id="RHEA:46608"/>
        <dbReference type="Rhea" id="RHEA-COMP:11060"/>
        <dbReference type="Rhea" id="RHEA-COMP:11605"/>
        <dbReference type="ChEBI" id="CHEBI:15378"/>
        <dbReference type="ChEBI" id="CHEBI:30013"/>
        <dbReference type="ChEBI" id="CHEBI:30616"/>
        <dbReference type="ChEBI" id="CHEBI:61977"/>
        <dbReference type="ChEBI" id="CHEBI:456216"/>
        <dbReference type="EC" id="2.7.11.1"/>
    </reaction>
</comment>
<dbReference type="InterPro" id="IPR050660">
    <property type="entry name" value="NEK_Ser/Thr_kinase"/>
</dbReference>
<dbReference type="PANTHER" id="PTHR43671">
    <property type="entry name" value="SERINE/THREONINE-PROTEIN KINASE NEK"/>
    <property type="match status" value="1"/>
</dbReference>
<keyword evidence="11" id="KW-0175">Coiled coil</keyword>
<feature type="binding site" evidence="10">
    <location>
        <position position="953"/>
    </location>
    <ligand>
        <name>ATP</name>
        <dbReference type="ChEBI" id="CHEBI:30616"/>
    </ligand>
</feature>
<feature type="region of interest" description="Disordered" evidence="12">
    <location>
        <begin position="1393"/>
        <end position="1421"/>
    </location>
</feature>
<keyword evidence="5 10" id="KW-0547">Nucleotide-binding</keyword>
<dbReference type="GO" id="GO:0005634">
    <property type="term" value="C:nucleus"/>
    <property type="evidence" value="ECO:0007669"/>
    <property type="project" value="TreeGrafter"/>
</dbReference>
<keyword evidence="4" id="KW-0808">Transferase</keyword>
<keyword evidence="15" id="KW-1185">Reference proteome</keyword>
<evidence type="ECO:0000256" key="5">
    <source>
        <dbReference type="ARBA" id="ARBA00022741"/>
    </source>
</evidence>
<dbReference type="Gene3D" id="1.20.58.340">
    <property type="entry name" value="Magnesium transport protein CorA, transmembrane region"/>
    <property type="match status" value="1"/>
</dbReference>
<feature type="compositionally biased region" description="Polar residues" evidence="12">
    <location>
        <begin position="561"/>
        <end position="572"/>
    </location>
</feature>
<dbReference type="PROSITE" id="PS00107">
    <property type="entry name" value="PROTEIN_KINASE_ATP"/>
    <property type="match status" value="1"/>
</dbReference>
<dbReference type="InterPro" id="IPR017441">
    <property type="entry name" value="Protein_kinase_ATP_BS"/>
</dbReference>
<evidence type="ECO:0000256" key="8">
    <source>
        <dbReference type="ARBA" id="ARBA00047899"/>
    </source>
</evidence>
<feature type="coiled-coil region" evidence="11">
    <location>
        <begin position="396"/>
        <end position="423"/>
    </location>
</feature>
<accession>A0AA38YG46</accession>
<comment type="similarity">
    <text evidence="1">Belongs to the protein kinase superfamily. NEK Ser/Thr protein kinase family. NIMA subfamily.</text>
</comment>
<keyword evidence="3" id="KW-0723">Serine/threonine-protein kinase</keyword>
<feature type="region of interest" description="Disordered" evidence="12">
    <location>
        <begin position="1314"/>
        <end position="1343"/>
    </location>
</feature>
<evidence type="ECO:0000256" key="7">
    <source>
        <dbReference type="ARBA" id="ARBA00022840"/>
    </source>
</evidence>
<comment type="catalytic activity">
    <reaction evidence="9">
        <text>L-seryl-[protein] + ATP = O-phospho-L-seryl-[protein] + ADP + H(+)</text>
        <dbReference type="Rhea" id="RHEA:17989"/>
        <dbReference type="Rhea" id="RHEA-COMP:9863"/>
        <dbReference type="Rhea" id="RHEA-COMP:11604"/>
        <dbReference type="ChEBI" id="CHEBI:15378"/>
        <dbReference type="ChEBI" id="CHEBI:29999"/>
        <dbReference type="ChEBI" id="CHEBI:30616"/>
        <dbReference type="ChEBI" id="CHEBI:83421"/>
        <dbReference type="ChEBI" id="CHEBI:456216"/>
        <dbReference type="EC" id="2.7.11.1"/>
    </reaction>
</comment>
<comment type="caution">
    <text evidence="14">The sequence shown here is derived from an EMBL/GenBank/DDBJ whole genome shotgun (WGS) entry which is preliminary data.</text>
</comment>
<dbReference type="Proteomes" id="UP001172681">
    <property type="component" value="Unassembled WGS sequence"/>
</dbReference>
<dbReference type="PANTHER" id="PTHR43671:SF98">
    <property type="entry name" value="SERINE_THREONINE-PROTEIN KINASE NEK11"/>
    <property type="match status" value="1"/>
</dbReference>
<evidence type="ECO:0000256" key="2">
    <source>
        <dbReference type="ARBA" id="ARBA00012513"/>
    </source>
</evidence>
<evidence type="ECO:0000256" key="3">
    <source>
        <dbReference type="ARBA" id="ARBA00022527"/>
    </source>
</evidence>
<proteinExistence type="inferred from homology"/>
<dbReference type="PROSITE" id="PS50011">
    <property type="entry name" value="PROTEIN_KINASE_DOM"/>
    <property type="match status" value="1"/>
</dbReference>
<evidence type="ECO:0000256" key="4">
    <source>
        <dbReference type="ARBA" id="ARBA00022679"/>
    </source>
</evidence>
<feature type="compositionally biased region" description="Polar residues" evidence="12">
    <location>
        <begin position="1394"/>
        <end position="1412"/>
    </location>
</feature>
<dbReference type="Pfam" id="PF26616">
    <property type="entry name" value="CorA-like"/>
    <property type="match status" value="1"/>
</dbReference>
<dbReference type="InterPro" id="IPR011009">
    <property type="entry name" value="Kinase-like_dom_sf"/>
</dbReference>
<evidence type="ECO:0000256" key="10">
    <source>
        <dbReference type="PROSITE-ProRule" id="PRU10141"/>
    </source>
</evidence>
<dbReference type="GO" id="GO:0005524">
    <property type="term" value="F:ATP binding"/>
    <property type="evidence" value="ECO:0007669"/>
    <property type="project" value="UniProtKB-UniRule"/>
</dbReference>
<evidence type="ECO:0000256" key="9">
    <source>
        <dbReference type="ARBA" id="ARBA00048679"/>
    </source>
</evidence>
<dbReference type="EMBL" id="JAPDRN010000001">
    <property type="protein sequence ID" value="KAJ9647493.1"/>
    <property type="molecule type" value="Genomic_DNA"/>
</dbReference>
<evidence type="ECO:0000256" key="6">
    <source>
        <dbReference type="ARBA" id="ARBA00022777"/>
    </source>
</evidence>
<reference evidence="14" key="1">
    <citation type="submission" date="2022-10" db="EMBL/GenBank/DDBJ databases">
        <title>Culturing micro-colonial fungi from biological soil crusts in the Mojave desert and describing Neophaeococcomyces mojavensis, and introducing the new genera and species Taxawa tesnikishii.</title>
        <authorList>
            <person name="Kurbessoian T."/>
            <person name="Stajich J.E."/>
        </authorList>
    </citation>
    <scope>NUCLEOTIDE SEQUENCE</scope>
    <source>
        <strain evidence="14">TK_35</strain>
    </source>
</reference>
<evidence type="ECO:0000313" key="14">
    <source>
        <dbReference type="EMBL" id="KAJ9647493.1"/>
    </source>
</evidence>
<feature type="compositionally biased region" description="Basic and acidic residues" evidence="12">
    <location>
        <begin position="482"/>
        <end position="498"/>
    </location>
</feature>
<evidence type="ECO:0000256" key="11">
    <source>
        <dbReference type="SAM" id="Coils"/>
    </source>
</evidence>
<dbReference type="GO" id="GO:0004674">
    <property type="term" value="F:protein serine/threonine kinase activity"/>
    <property type="evidence" value="ECO:0007669"/>
    <property type="project" value="UniProtKB-KW"/>
</dbReference>
<protein>
    <recommendedName>
        <fullName evidence="2">non-specific serine/threonine protein kinase</fullName>
        <ecNumber evidence="2">2.7.11.1</ecNumber>
    </recommendedName>
</protein>
<dbReference type="InterPro" id="IPR058257">
    <property type="entry name" value="CorA-like_dom"/>
</dbReference>
<feature type="region of interest" description="Disordered" evidence="12">
    <location>
        <begin position="477"/>
        <end position="601"/>
    </location>
</feature>
<feature type="domain" description="Protein kinase" evidence="13">
    <location>
        <begin position="916"/>
        <end position="1258"/>
    </location>
</feature>
<dbReference type="SUPFAM" id="SSF56112">
    <property type="entry name" value="Protein kinase-like (PK-like)"/>
    <property type="match status" value="1"/>
</dbReference>
<keyword evidence="7 10" id="KW-0067">ATP-binding</keyword>
<feature type="compositionally biased region" description="Polar residues" evidence="12">
    <location>
        <begin position="60"/>
        <end position="74"/>
    </location>
</feature>
<dbReference type="Gene3D" id="1.10.510.10">
    <property type="entry name" value="Transferase(Phosphotransferase) domain 1"/>
    <property type="match status" value="1"/>
</dbReference>
<dbReference type="Pfam" id="PF00069">
    <property type="entry name" value="Pkinase"/>
    <property type="match status" value="1"/>
</dbReference>
<feature type="compositionally biased region" description="Polar residues" evidence="12">
    <location>
        <begin position="522"/>
        <end position="540"/>
    </location>
</feature>
<gene>
    <name evidence="14" type="ORF">H2204_000122</name>
</gene>
<dbReference type="CDD" id="cd00180">
    <property type="entry name" value="PKc"/>
    <property type="match status" value="1"/>
</dbReference>
<sequence length="1428" mass="159484">MIRGHANHSGDIIRRLDDIDNRVWESVVDDLFVDQRDGRSRIEVYPAHLLLPQNVEHQQSNHGIKQADATTDINHGSPANDKDNPSMDLVALSSPQRVADYIQTTPKFQAFFIRQSFSWGPLLVTNELFIGLLLNARLPQHLKSFIMFFGPREREVEISPPALRFTPLSTTGHSSDQSHHCTYGLRFVERNRHHHMSSPSKAWSLRQCAITCRYVHKEGGASWAFVTISADMQRRLDAAALTGDFTHNTDPFEVHQMIIDSAITSWRQYLIDLSEETDAHHAQILGTSPNDKGPVKLHEAGRRQDLLMLDETLLNALLAITATTDTSSALSSAWEFLIRDTSTLDPGYLALMRRSFTHHQRSLALLSAQITHLRTKLGGIISLLSSFLDLSSGYSLQNLALQAGEENEEMRKLTDRMHKLAEKSTQDAAAVKVLTILTLIYLPVTVVSNFFSTSFVSSKNSADGGLGSISFHPSTKAAYPSEAHESPLDMRNSLRPDSESSPNQKNKDGPSSMKGFRRFFHRSNNSLPNQDGQTSNTPSIVSGVDYQVAPGSDDKRFLTPNPKNTSANARRPSTSHESVRSTTSSVHSRRRKSSSVSRKQYVREPGLEQAISALGTVRLNASQVRCTFIVAYHHGTGSSPAKSRRHEVARIENLTVEFEEDAAFDELHDKAIEHLVKQYKRTTEAYYLKVGRFRLIREEPRTVAARGILERKDDWTENLGRNIQAFRGQNFKVDFHVDIEWEYASLHIQQVPGTLYAETIRGALESKIRLNWEGKLYVPRKDLRQIMTEDTIKKLVLDDQSLHTPEALRLNGGSPVELNTLAKDIYTWAVCLLAWCVYSDLQLVCLYHMLKKGLQDTNLPLTIDNCPDNAYITKFRNCVNHSGGFAAYTFARNEKRLVDHQVLHDGAVVPIIFDERDPRCKLGQGSFGVVYKVRIDRDHHSFSDRDDEYFAFKIFRDVDANVAANVKAESEILAKLADAPHNNITTHIASWRQKGVCYMLFRCADCNLRKYMTDNPSPEWTKAKLVAVISQMAGLADGLNHIHNLGPAKLQPEEVDLVARGGGGSHHYHRRSSQSGFHHDLKPGNILVTTNEDTGQLLFSISDFGSARIGQILSGSGQRSTFTPNMYPGDPVYGAPDVLIDGRNSRPYDIWSMGCILLELLTWMVGEEGYDVRSFEMKRLETLANAYGNQDTAFWYQDISGEIRLKPAVVDQLKMLKTYCRGRGVFPELVRLTGRLLNIHPRERPDASQLLNAFQAILLQLNQDLKNENFYLSGNDPPPPHRVTLAAPPTPTGALGGLSRTHSIDEGGVQARYSESLSPADTRTTHHNTNRRSTVGSIHPPDVGLRRTAAAAGAGGVGGHARHYSASDALGLRRPPTRLRTDVVDTFAAAAHSSGFTDSSDQPETTPNTPRISLSDYDDDPDRVVVFD</sequence>
<dbReference type="InterPro" id="IPR000719">
    <property type="entry name" value="Prot_kinase_dom"/>
</dbReference>